<feature type="coiled-coil region" evidence="1">
    <location>
        <begin position="23"/>
        <end position="57"/>
    </location>
</feature>
<feature type="compositionally biased region" description="Basic and acidic residues" evidence="2">
    <location>
        <begin position="396"/>
        <end position="406"/>
    </location>
</feature>
<feature type="compositionally biased region" description="Polar residues" evidence="2">
    <location>
        <begin position="379"/>
        <end position="395"/>
    </location>
</feature>
<feature type="compositionally biased region" description="Basic residues" evidence="2">
    <location>
        <begin position="166"/>
        <end position="176"/>
    </location>
</feature>
<dbReference type="Gramene" id="ONK57170">
    <property type="protein sequence ID" value="ONK57170"/>
    <property type="gene ID" value="A4U43_C10F17320"/>
</dbReference>
<accession>A0A5P1E3P4</accession>
<evidence type="ECO:0000256" key="2">
    <source>
        <dbReference type="SAM" id="MobiDB-lite"/>
    </source>
</evidence>
<sequence>MGDSTEMTIEFLRARLLSERSVSRAARQRADQLAKRVIELEEQLRIVTTQRKKAEKAASEVLAILETRGIGDLSEGIDSNSDREAACDDTQREYESSAASRLERSEVDDGFSGSEPEVSPSQGRSLSWKSHGGSSGSHDKRTAKQIRQRQRRRTFLLHLQSSSKHQSGKSCRKIKRKDTGSPADSETHKPTLLDDQGNGGIACSKSHDDEPDASMITSRGVMEDVVVVTSDFHHVDDHSRQTEVHPCANGSERDEEMERVLEKQAKFIGQFQAEETAQREWEEKYNQSKTSTLVNNEPGNQSHVAVSSSKPKKEVSKLADKTPVFGNDAIPRPLHTSGNGEATVEGLSGSEKNNDRSDEASDTTFSNGSVPRETKNNSHESTVSAPENYGTIRNRNQNEVKPRDVPDGYPSNSTLNPHGQQKYRQLPQEHGNKLGNVLEALQRAKLSLSQELKKLPSSSQGTLSVVTPTNSQTRATESLNIPIGSADLFRLPTDSYPRAQLSLPELNGARSSLLPDRPDVGYGYQHSNTTSYMEIGPRFVRSREYIDNYSNMYSRASSDLSAERVSLRGEFSKSYSDSRNRMPRGDGYNLYGDHQTRFL</sequence>
<evidence type="ECO:0000313" key="3">
    <source>
        <dbReference type="EMBL" id="ONK57170.1"/>
    </source>
</evidence>
<feature type="compositionally biased region" description="Polar residues" evidence="2">
    <location>
        <begin position="119"/>
        <end position="128"/>
    </location>
</feature>
<feature type="region of interest" description="Disordered" evidence="2">
    <location>
        <begin position="73"/>
        <end position="219"/>
    </location>
</feature>
<gene>
    <name evidence="3" type="ORF">A4U43_C10F17320</name>
</gene>
<dbReference type="Proteomes" id="UP000243459">
    <property type="component" value="Chromosome 10"/>
</dbReference>
<dbReference type="PANTHER" id="PTHR33701">
    <property type="entry name" value="TRANSMEMBRANE PROTEIN"/>
    <property type="match status" value="1"/>
</dbReference>
<proteinExistence type="predicted"/>
<reference evidence="4" key="1">
    <citation type="journal article" date="2017" name="Nat. Commun.">
        <title>The asparagus genome sheds light on the origin and evolution of a young Y chromosome.</title>
        <authorList>
            <person name="Harkess A."/>
            <person name="Zhou J."/>
            <person name="Xu C."/>
            <person name="Bowers J.E."/>
            <person name="Van der Hulst R."/>
            <person name="Ayyampalayam S."/>
            <person name="Mercati F."/>
            <person name="Riccardi P."/>
            <person name="McKain M.R."/>
            <person name="Kakrana A."/>
            <person name="Tang H."/>
            <person name="Ray J."/>
            <person name="Groenendijk J."/>
            <person name="Arikit S."/>
            <person name="Mathioni S.M."/>
            <person name="Nakano M."/>
            <person name="Shan H."/>
            <person name="Telgmann-Rauber A."/>
            <person name="Kanno A."/>
            <person name="Yue Z."/>
            <person name="Chen H."/>
            <person name="Li W."/>
            <person name="Chen Y."/>
            <person name="Xu X."/>
            <person name="Zhang Y."/>
            <person name="Luo S."/>
            <person name="Chen H."/>
            <person name="Gao J."/>
            <person name="Mao Z."/>
            <person name="Pires J.C."/>
            <person name="Luo M."/>
            <person name="Kudrna D."/>
            <person name="Wing R.A."/>
            <person name="Meyers B.C."/>
            <person name="Yi K."/>
            <person name="Kong H."/>
            <person name="Lavrijsen P."/>
            <person name="Sunseri F."/>
            <person name="Falavigna A."/>
            <person name="Ye Y."/>
            <person name="Leebens-Mack J.H."/>
            <person name="Chen G."/>
        </authorList>
    </citation>
    <scope>NUCLEOTIDE SEQUENCE [LARGE SCALE GENOMIC DNA]</scope>
    <source>
        <strain evidence="4">cv. DH0086</strain>
    </source>
</reference>
<dbReference type="EMBL" id="CM007390">
    <property type="protein sequence ID" value="ONK57170.1"/>
    <property type="molecule type" value="Genomic_DNA"/>
</dbReference>
<feature type="compositionally biased region" description="Basic and acidic residues" evidence="2">
    <location>
        <begin position="311"/>
        <end position="320"/>
    </location>
</feature>
<organism evidence="3 4">
    <name type="scientific">Asparagus officinalis</name>
    <name type="common">Garden asparagus</name>
    <dbReference type="NCBI Taxonomy" id="4686"/>
    <lineage>
        <taxon>Eukaryota</taxon>
        <taxon>Viridiplantae</taxon>
        <taxon>Streptophyta</taxon>
        <taxon>Embryophyta</taxon>
        <taxon>Tracheophyta</taxon>
        <taxon>Spermatophyta</taxon>
        <taxon>Magnoliopsida</taxon>
        <taxon>Liliopsida</taxon>
        <taxon>Asparagales</taxon>
        <taxon>Asparagaceae</taxon>
        <taxon>Asparagoideae</taxon>
        <taxon>Asparagus</taxon>
    </lineage>
</organism>
<feature type="compositionally biased region" description="Basic and acidic residues" evidence="2">
    <location>
        <begin position="80"/>
        <end position="107"/>
    </location>
</feature>
<keyword evidence="4" id="KW-1185">Reference proteome</keyword>
<dbReference type="OMA" id="ANHFHEP"/>
<feature type="compositionally biased region" description="Basic residues" evidence="2">
    <location>
        <begin position="143"/>
        <end position="155"/>
    </location>
</feature>
<protein>
    <submittedName>
        <fullName evidence="3">Uncharacterized protein</fullName>
    </submittedName>
</protein>
<dbReference type="PANTHER" id="PTHR33701:SF3">
    <property type="entry name" value="TRANSCRIPTIONAL REGULATOR ATRX"/>
    <property type="match status" value="1"/>
</dbReference>
<feature type="region of interest" description="Disordered" evidence="2">
    <location>
        <begin position="278"/>
        <end position="426"/>
    </location>
</feature>
<feature type="compositionally biased region" description="Polar residues" evidence="2">
    <location>
        <begin position="410"/>
        <end position="423"/>
    </location>
</feature>
<keyword evidence="1" id="KW-0175">Coiled coil</keyword>
<dbReference type="OrthoDB" id="1939754at2759"/>
<name>A0A5P1E3P4_ASPOF</name>
<evidence type="ECO:0000256" key="1">
    <source>
        <dbReference type="SAM" id="Coils"/>
    </source>
</evidence>
<evidence type="ECO:0000313" key="4">
    <source>
        <dbReference type="Proteomes" id="UP000243459"/>
    </source>
</evidence>
<feature type="compositionally biased region" description="Polar residues" evidence="2">
    <location>
        <begin position="287"/>
        <end position="303"/>
    </location>
</feature>
<dbReference type="AlphaFoldDB" id="A0A5P1E3P4"/>